<dbReference type="Proteomes" id="UP000077154">
    <property type="component" value="Unassembled WGS sequence"/>
</dbReference>
<evidence type="ECO:0000256" key="1">
    <source>
        <dbReference type="SAM" id="MobiDB-lite"/>
    </source>
</evidence>
<gene>
    <name evidence="3" type="ORF">VC83_03648</name>
</gene>
<dbReference type="EMBL" id="KV441391">
    <property type="protein sequence ID" value="OAF60480.1"/>
    <property type="molecule type" value="Genomic_DNA"/>
</dbReference>
<feature type="region of interest" description="Disordered" evidence="1">
    <location>
        <begin position="316"/>
        <end position="349"/>
    </location>
</feature>
<feature type="region of interest" description="Disordered" evidence="1">
    <location>
        <begin position="266"/>
        <end position="285"/>
    </location>
</feature>
<dbReference type="Pfam" id="PF13758">
    <property type="entry name" value="Prefoldin_3"/>
    <property type="match status" value="1"/>
</dbReference>
<evidence type="ECO:0000259" key="2">
    <source>
        <dbReference type="Pfam" id="PF12927"/>
    </source>
</evidence>
<dbReference type="AlphaFoldDB" id="A0A177AF80"/>
<dbReference type="GO" id="GO:0003714">
    <property type="term" value="F:transcription corepressor activity"/>
    <property type="evidence" value="ECO:0007669"/>
    <property type="project" value="TreeGrafter"/>
</dbReference>
<dbReference type="Pfam" id="PF12927">
    <property type="entry name" value="DUF3835"/>
    <property type="match status" value="1"/>
</dbReference>
<dbReference type="InterPro" id="IPR024325">
    <property type="entry name" value="DUF3835"/>
</dbReference>
<feature type="region of interest" description="Disordered" evidence="1">
    <location>
        <begin position="198"/>
        <end position="259"/>
    </location>
</feature>
<dbReference type="PANTHER" id="PTHR15111:SF0">
    <property type="entry name" value="UNCONVENTIONAL PREFOLDIN RPB5 INTERACTOR 1"/>
    <property type="match status" value="1"/>
</dbReference>
<reference evidence="3" key="1">
    <citation type="submission" date="2016-03" db="EMBL/GenBank/DDBJ databases">
        <title>Updated assembly of Pseudogymnoascus destructans, the fungus causing white-nose syndrome of bats.</title>
        <authorList>
            <person name="Palmer J.M."/>
            <person name="Drees K.P."/>
            <person name="Foster J.T."/>
            <person name="Lindner D.L."/>
        </authorList>
    </citation>
    <scope>NUCLEOTIDE SEQUENCE [LARGE SCALE GENOMIC DNA]</scope>
    <source>
        <strain evidence="3">20631-21</strain>
    </source>
</reference>
<accession>A0A177AF80</accession>
<feature type="compositionally biased region" description="Acidic residues" evidence="1">
    <location>
        <begin position="316"/>
        <end position="341"/>
    </location>
</feature>
<dbReference type="InterPro" id="IPR039553">
    <property type="entry name" value="Prefoldin-like"/>
</dbReference>
<protein>
    <recommendedName>
        <fullName evidence="2">DUF3835 domain-containing protein</fullName>
    </recommendedName>
</protein>
<feature type="region of interest" description="Disordered" evidence="1">
    <location>
        <begin position="365"/>
        <end position="389"/>
    </location>
</feature>
<name>A0A177AF80_9PEZI</name>
<feature type="compositionally biased region" description="Polar residues" evidence="1">
    <location>
        <begin position="267"/>
        <end position="276"/>
    </location>
</feature>
<dbReference type="GeneID" id="36286723"/>
<dbReference type="PANTHER" id="PTHR15111">
    <property type="entry name" value="RNA POLYMERASE II SUBUNIT 5-MEDIATING PROTEIN NNX3"/>
    <property type="match status" value="1"/>
</dbReference>
<sequence>MAQPLNDNALQDLERHRLLLETQITQLRKALQTWQLWSAEYEGLKEEIETLSSPTNADLLAIGQNFNGQVVTLVEIDDILNLKGEQRNAAQIINLLDRRIDYVAQNVKTVEKQLHAAEDKLEKVGMVSEELEDSARDEEGLPLTEIIEELDDEENVISYKTNTPGSEKQQLLDVLRQVGVTEEEIQVRGLDPVDAEVEEDDVTKVLPTTSKPPPKEPTGAVTEHVVPTRPSIQPRKKSVTFTKDTKPGPPSEPSKTETRISEIMSLSKAQNESLPSTGPDAPIVPTSETEEEAALRRQMLQYSMSEIGAVVAELDLESGSEWSEDDEGYDDEFSDGDDDEDAFGRSTRKVVDDDLHQRMRELEEKLGVRMMQNLGPKPPSDVSTERTEPDAGIAQIKITQEDVDRAAKLQSPNKPADEEVKAVKKGKKGVRFADDVDVSPAPETKPVVKPMPPKPTVVPAPITDIVERPPAAVAAPAPPTAKKVSRFKSSRQANPVHGFISPQPPVQSSRSERTVPTGPENATLATQVVEREVVETGGVTEPDELDPGLLHQEVSTEFHRLRNRMIQREGGFKKKEQEVDDEGTILEYADEYDDEGRPKKVSRFMAARLGRP</sequence>
<dbReference type="GO" id="GO:0003682">
    <property type="term" value="F:chromatin binding"/>
    <property type="evidence" value="ECO:0007669"/>
    <property type="project" value="TreeGrafter"/>
</dbReference>
<dbReference type="InterPro" id="IPR052255">
    <property type="entry name" value="RNA_pol_II_subunit5-mediator"/>
</dbReference>
<feature type="region of interest" description="Disordered" evidence="1">
    <location>
        <begin position="431"/>
        <end position="522"/>
    </location>
</feature>
<feature type="compositionally biased region" description="Low complexity" evidence="1">
    <location>
        <begin position="459"/>
        <end position="475"/>
    </location>
</feature>
<evidence type="ECO:0000313" key="3">
    <source>
        <dbReference type="EMBL" id="OAF60480.1"/>
    </source>
</evidence>
<organism evidence="3">
    <name type="scientific">Pseudogymnoascus destructans</name>
    <dbReference type="NCBI Taxonomy" id="655981"/>
    <lineage>
        <taxon>Eukaryota</taxon>
        <taxon>Fungi</taxon>
        <taxon>Dikarya</taxon>
        <taxon>Ascomycota</taxon>
        <taxon>Pezizomycotina</taxon>
        <taxon>Leotiomycetes</taxon>
        <taxon>Thelebolales</taxon>
        <taxon>Thelebolaceae</taxon>
        <taxon>Pseudogymnoascus</taxon>
    </lineage>
</organism>
<dbReference type="SUPFAM" id="SSF46579">
    <property type="entry name" value="Prefoldin"/>
    <property type="match status" value="1"/>
</dbReference>
<dbReference type="OrthoDB" id="21413at2759"/>
<proteinExistence type="predicted"/>
<feature type="compositionally biased region" description="Pro residues" evidence="1">
    <location>
        <begin position="449"/>
        <end position="458"/>
    </location>
</feature>
<dbReference type="GO" id="GO:0019212">
    <property type="term" value="F:phosphatase inhibitor activity"/>
    <property type="evidence" value="ECO:0007669"/>
    <property type="project" value="TreeGrafter"/>
</dbReference>
<dbReference type="RefSeq" id="XP_024325761.1">
    <property type="nucleotide sequence ID" value="XM_024467292.1"/>
</dbReference>
<feature type="domain" description="DUF3835" evidence="2">
    <location>
        <begin position="524"/>
        <end position="609"/>
    </location>
</feature>
<dbReference type="eggNOG" id="ENOG502RP8H">
    <property type="taxonomic scope" value="Eukaryota"/>
</dbReference>
<dbReference type="VEuPathDB" id="FungiDB:GMDG_07074"/>
<dbReference type="GO" id="GO:0000122">
    <property type="term" value="P:negative regulation of transcription by RNA polymerase II"/>
    <property type="evidence" value="ECO:0007669"/>
    <property type="project" value="TreeGrafter"/>
</dbReference>